<protein>
    <submittedName>
        <fullName evidence="1">Uncharacterized protein</fullName>
    </submittedName>
</protein>
<proteinExistence type="predicted"/>
<keyword evidence="2" id="KW-1185">Reference proteome</keyword>
<sequence>MISSGSIMLKKGIIQDKRCLTRGKLSPQDRMLNILVITRCKSYNQKQLHERTTSSDPEIVSFCKLCVRL</sequence>
<evidence type="ECO:0000313" key="2">
    <source>
        <dbReference type="Proteomes" id="UP000024635"/>
    </source>
</evidence>
<dbReference type="Proteomes" id="UP000024635">
    <property type="component" value="Unassembled WGS sequence"/>
</dbReference>
<comment type="caution">
    <text evidence="1">The sequence shown here is derived from an EMBL/GenBank/DDBJ whole genome shotgun (WGS) entry which is preliminary data.</text>
</comment>
<gene>
    <name evidence="1" type="primary">Acey_s0045.g1279</name>
    <name evidence="1" type="ORF">Y032_0045g1279</name>
</gene>
<organism evidence="1 2">
    <name type="scientific">Ancylostoma ceylanicum</name>
    <dbReference type="NCBI Taxonomy" id="53326"/>
    <lineage>
        <taxon>Eukaryota</taxon>
        <taxon>Metazoa</taxon>
        <taxon>Ecdysozoa</taxon>
        <taxon>Nematoda</taxon>
        <taxon>Chromadorea</taxon>
        <taxon>Rhabditida</taxon>
        <taxon>Rhabditina</taxon>
        <taxon>Rhabditomorpha</taxon>
        <taxon>Strongyloidea</taxon>
        <taxon>Ancylostomatidae</taxon>
        <taxon>Ancylostomatinae</taxon>
        <taxon>Ancylostoma</taxon>
    </lineage>
</organism>
<dbReference type="EMBL" id="JARK01001381">
    <property type="protein sequence ID" value="EYC13125.1"/>
    <property type="molecule type" value="Genomic_DNA"/>
</dbReference>
<name>A0A016UDA5_9BILA</name>
<dbReference type="AlphaFoldDB" id="A0A016UDA5"/>
<reference evidence="2" key="1">
    <citation type="journal article" date="2015" name="Nat. Genet.">
        <title>The genome and transcriptome of the zoonotic hookworm Ancylostoma ceylanicum identify infection-specific gene families.</title>
        <authorList>
            <person name="Schwarz E.M."/>
            <person name="Hu Y."/>
            <person name="Antoshechkin I."/>
            <person name="Miller M.M."/>
            <person name="Sternberg P.W."/>
            <person name="Aroian R.V."/>
        </authorList>
    </citation>
    <scope>NUCLEOTIDE SEQUENCE</scope>
    <source>
        <strain evidence="2">HY135</strain>
    </source>
</reference>
<evidence type="ECO:0000313" key="1">
    <source>
        <dbReference type="EMBL" id="EYC13125.1"/>
    </source>
</evidence>
<accession>A0A016UDA5</accession>